<dbReference type="InParanoid" id="A0A6P7YFI5"/>
<accession>A0A6P7YFI5</accession>
<dbReference type="AlphaFoldDB" id="A0A6P7YFI5"/>
<dbReference type="InterPro" id="IPR044156">
    <property type="entry name" value="Galectin-like"/>
</dbReference>
<dbReference type="InterPro" id="IPR001079">
    <property type="entry name" value="Galectin_CRD"/>
</dbReference>
<dbReference type="FunFam" id="2.60.120.200:FF:000021">
    <property type="entry name" value="Galectin"/>
    <property type="match status" value="1"/>
</dbReference>
<dbReference type="InterPro" id="IPR013320">
    <property type="entry name" value="ConA-like_dom_sf"/>
</dbReference>
<dbReference type="Pfam" id="PF00337">
    <property type="entry name" value="Gal-bind_lectin"/>
    <property type="match status" value="1"/>
</dbReference>
<dbReference type="Proteomes" id="UP000515156">
    <property type="component" value="Chromosome 1"/>
</dbReference>
<proteinExistence type="predicted"/>
<evidence type="ECO:0000256" key="1">
    <source>
        <dbReference type="ARBA" id="ARBA00022734"/>
    </source>
</evidence>
<organism evidence="4 5">
    <name type="scientific">Microcaecilia unicolor</name>
    <dbReference type="NCBI Taxonomy" id="1415580"/>
    <lineage>
        <taxon>Eukaryota</taxon>
        <taxon>Metazoa</taxon>
        <taxon>Chordata</taxon>
        <taxon>Craniata</taxon>
        <taxon>Vertebrata</taxon>
        <taxon>Euteleostomi</taxon>
        <taxon>Amphibia</taxon>
        <taxon>Gymnophiona</taxon>
        <taxon>Siphonopidae</taxon>
        <taxon>Microcaecilia</taxon>
    </lineage>
</organism>
<dbReference type="CTD" id="3957"/>
<evidence type="ECO:0000313" key="5">
    <source>
        <dbReference type="RefSeq" id="XP_030066197.1"/>
    </source>
</evidence>
<keyword evidence="4" id="KW-1185">Reference proteome</keyword>
<dbReference type="SUPFAM" id="SSF49899">
    <property type="entry name" value="Concanavalin A-like lectins/glucanases"/>
    <property type="match status" value="1"/>
</dbReference>
<dbReference type="RefSeq" id="XP_030066197.1">
    <property type="nucleotide sequence ID" value="XM_030210337.1"/>
</dbReference>
<feature type="domain" description="Galectin" evidence="3">
    <location>
        <begin position="3"/>
        <end position="130"/>
    </location>
</feature>
<dbReference type="KEGG" id="muo:115474710"/>
<dbReference type="PANTHER" id="PTHR11346:SF104">
    <property type="entry name" value="GALECTIN-2"/>
    <property type="match status" value="1"/>
</dbReference>
<reference evidence="5" key="1">
    <citation type="submission" date="2025-08" db="UniProtKB">
        <authorList>
            <consortium name="RefSeq"/>
        </authorList>
    </citation>
    <scope>IDENTIFICATION</scope>
</reference>
<sequence>MSKFEVHNLEVHKGQTVKIKGQISGHAQSFCINLGKSASDVGLHFNPRFSEGTIVCNSKKSNSWDSEERHKHMCFSKGSEVKFSIELHGDKFQVKLPDGHQISFANRHKYEKITYMSVEGDFKVTSFKYD</sequence>
<dbReference type="CDD" id="cd00070">
    <property type="entry name" value="GLECT"/>
    <property type="match status" value="1"/>
</dbReference>
<evidence type="ECO:0000259" key="3">
    <source>
        <dbReference type="PROSITE" id="PS51304"/>
    </source>
</evidence>
<protein>
    <recommendedName>
        <fullName evidence="2">Galectin</fullName>
    </recommendedName>
</protein>
<dbReference type="SMART" id="SM00276">
    <property type="entry name" value="GLECT"/>
    <property type="match status" value="1"/>
</dbReference>
<dbReference type="PANTHER" id="PTHR11346">
    <property type="entry name" value="GALECTIN"/>
    <property type="match status" value="1"/>
</dbReference>
<dbReference type="GeneID" id="115474710"/>
<name>A0A6P7YFI5_9AMPH</name>
<keyword evidence="1 2" id="KW-0430">Lectin</keyword>
<dbReference type="GO" id="GO:0030246">
    <property type="term" value="F:carbohydrate binding"/>
    <property type="evidence" value="ECO:0007669"/>
    <property type="project" value="UniProtKB-UniRule"/>
</dbReference>
<dbReference type="Gene3D" id="2.60.120.200">
    <property type="match status" value="1"/>
</dbReference>
<evidence type="ECO:0000256" key="2">
    <source>
        <dbReference type="RuleBase" id="RU102079"/>
    </source>
</evidence>
<dbReference type="FunCoup" id="A0A6P7YFI5">
    <property type="interactions" value="13"/>
</dbReference>
<dbReference type="SMART" id="SM00908">
    <property type="entry name" value="Gal-bind_lectin"/>
    <property type="match status" value="1"/>
</dbReference>
<dbReference type="PROSITE" id="PS51304">
    <property type="entry name" value="GALECTIN"/>
    <property type="match status" value="1"/>
</dbReference>
<gene>
    <name evidence="5" type="primary">LGALS2</name>
</gene>
<evidence type="ECO:0000313" key="4">
    <source>
        <dbReference type="Proteomes" id="UP000515156"/>
    </source>
</evidence>
<dbReference type="OrthoDB" id="8918229at2759"/>